<dbReference type="EMBL" id="JBHTLK010000060">
    <property type="protein sequence ID" value="MFD1148300.1"/>
    <property type="molecule type" value="Genomic_DNA"/>
</dbReference>
<reference evidence="2" key="1">
    <citation type="journal article" date="2019" name="Int. J. Syst. Evol. Microbiol.">
        <title>The Global Catalogue of Microorganisms (GCM) 10K type strain sequencing project: providing services to taxonomists for standard genome sequencing and annotation.</title>
        <authorList>
            <consortium name="The Broad Institute Genomics Platform"/>
            <consortium name="The Broad Institute Genome Sequencing Center for Infectious Disease"/>
            <person name="Wu L."/>
            <person name="Ma J."/>
        </authorList>
    </citation>
    <scope>NUCLEOTIDE SEQUENCE [LARGE SCALE GENOMIC DNA]</scope>
    <source>
        <strain evidence="2">CCUG 60214</strain>
    </source>
</reference>
<name>A0ABW3QU72_9PSEU</name>
<dbReference type="RefSeq" id="WP_380723731.1">
    <property type="nucleotide sequence ID" value="NZ_JBHTLK010000060.1"/>
</dbReference>
<evidence type="ECO:0000313" key="2">
    <source>
        <dbReference type="Proteomes" id="UP001597168"/>
    </source>
</evidence>
<organism evidence="1 2">
    <name type="scientific">Saccharothrix hoggarensis</name>
    <dbReference type="NCBI Taxonomy" id="913853"/>
    <lineage>
        <taxon>Bacteria</taxon>
        <taxon>Bacillati</taxon>
        <taxon>Actinomycetota</taxon>
        <taxon>Actinomycetes</taxon>
        <taxon>Pseudonocardiales</taxon>
        <taxon>Pseudonocardiaceae</taxon>
        <taxon>Saccharothrix</taxon>
    </lineage>
</organism>
<accession>A0ABW3QU72</accession>
<evidence type="ECO:0008006" key="3">
    <source>
        <dbReference type="Google" id="ProtNLM"/>
    </source>
</evidence>
<dbReference type="Proteomes" id="UP001597168">
    <property type="component" value="Unassembled WGS sequence"/>
</dbReference>
<sequence>MNGTMKAIAVTGVGAAVAVGRRMTARRRELHRGRSDHWLAVTVDRPLDAVAGAEALPDPLQRLREGIDVRFRTAPGDRGTEVMARPKDGGEVSREDLRVALRKAKSVLETGTVIEPDTPSTTHPGPAGKVLRMVIGKSAGEGRL</sequence>
<proteinExistence type="predicted"/>
<protein>
    <recommendedName>
        <fullName evidence="3">PASTA domain-containing protein</fullName>
    </recommendedName>
</protein>
<comment type="caution">
    <text evidence="1">The sequence shown here is derived from an EMBL/GenBank/DDBJ whole genome shotgun (WGS) entry which is preliminary data.</text>
</comment>
<keyword evidence="2" id="KW-1185">Reference proteome</keyword>
<gene>
    <name evidence="1" type="ORF">ACFQ3T_14305</name>
</gene>
<evidence type="ECO:0000313" key="1">
    <source>
        <dbReference type="EMBL" id="MFD1148300.1"/>
    </source>
</evidence>